<dbReference type="Pfam" id="PF13649">
    <property type="entry name" value="Methyltransf_25"/>
    <property type="match status" value="1"/>
</dbReference>
<keyword evidence="4" id="KW-1185">Reference proteome</keyword>
<accession>A0A518H3W8</accession>
<dbReference type="Proteomes" id="UP000317835">
    <property type="component" value="Chromosome"/>
</dbReference>
<gene>
    <name evidence="3" type="ORF">ElP_34260</name>
</gene>
<reference evidence="3 4" key="1">
    <citation type="submission" date="2019-02" db="EMBL/GenBank/DDBJ databases">
        <title>Deep-cultivation of Planctomycetes and their phenomic and genomic characterization uncovers novel biology.</title>
        <authorList>
            <person name="Wiegand S."/>
            <person name="Jogler M."/>
            <person name="Boedeker C."/>
            <person name="Pinto D."/>
            <person name="Vollmers J."/>
            <person name="Rivas-Marin E."/>
            <person name="Kohn T."/>
            <person name="Peeters S.H."/>
            <person name="Heuer A."/>
            <person name="Rast P."/>
            <person name="Oberbeckmann S."/>
            <person name="Bunk B."/>
            <person name="Jeske O."/>
            <person name="Meyerdierks A."/>
            <person name="Storesund J.E."/>
            <person name="Kallscheuer N."/>
            <person name="Luecker S."/>
            <person name="Lage O.M."/>
            <person name="Pohl T."/>
            <person name="Merkel B.J."/>
            <person name="Hornburger P."/>
            <person name="Mueller R.-W."/>
            <person name="Bruemmer F."/>
            <person name="Labrenz M."/>
            <person name="Spormann A.M."/>
            <person name="Op den Camp H."/>
            <person name="Overmann J."/>
            <person name="Amann R."/>
            <person name="Jetten M.S.M."/>
            <person name="Mascher T."/>
            <person name="Medema M.H."/>
            <person name="Devos D.P."/>
            <person name="Kaster A.-K."/>
            <person name="Ovreas L."/>
            <person name="Rohde M."/>
            <person name="Galperin M.Y."/>
            <person name="Jogler C."/>
        </authorList>
    </citation>
    <scope>NUCLEOTIDE SEQUENCE [LARGE SCALE GENOMIC DNA]</scope>
    <source>
        <strain evidence="3 4">ElP</strain>
    </source>
</reference>
<evidence type="ECO:0000313" key="3">
    <source>
        <dbReference type="EMBL" id="QDV35523.1"/>
    </source>
</evidence>
<organism evidence="3 4">
    <name type="scientific">Tautonia plasticadhaerens</name>
    <dbReference type="NCBI Taxonomy" id="2527974"/>
    <lineage>
        <taxon>Bacteria</taxon>
        <taxon>Pseudomonadati</taxon>
        <taxon>Planctomycetota</taxon>
        <taxon>Planctomycetia</taxon>
        <taxon>Isosphaerales</taxon>
        <taxon>Isosphaeraceae</taxon>
        <taxon>Tautonia</taxon>
    </lineage>
</organism>
<evidence type="ECO:0000259" key="2">
    <source>
        <dbReference type="Pfam" id="PF13649"/>
    </source>
</evidence>
<dbReference type="InterPro" id="IPR041698">
    <property type="entry name" value="Methyltransf_25"/>
</dbReference>
<proteinExistence type="predicted"/>
<dbReference type="CDD" id="cd02440">
    <property type="entry name" value="AdoMet_MTases"/>
    <property type="match status" value="1"/>
</dbReference>
<sequence>MAQDFTDAATARAWDADPAARNPARTEQLDLLLTIIEQEHRPGTAILDIGMGSGRVEESLFGRLPEVHVVGIDHSEAMLGLAAGRLAPWRGRYQAIRHDLTDLGSLELPSGPYPIVFSVQTLHNLADRHKVGVVARVFDALMPGGLFLLLDRIAVEPPGLFPSYRALWERLGRVHGTALAEGRTYAEHLDVLADQGDRPADLEGHLAWFRGAGFEAACLHLHANRALIVGRKSGG</sequence>
<evidence type="ECO:0000313" key="4">
    <source>
        <dbReference type="Proteomes" id="UP000317835"/>
    </source>
</evidence>
<evidence type="ECO:0000256" key="1">
    <source>
        <dbReference type="SAM" id="MobiDB-lite"/>
    </source>
</evidence>
<name>A0A518H3W8_9BACT</name>
<dbReference type="Gene3D" id="3.40.50.150">
    <property type="entry name" value="Vaccinia Virus protein VP39"/>
    <property type="match status" value="1"/>
</dbReference>
<dbReference type="AlphaFoldDB" id="A0A518H3W8"/>
<dbReference type="EMBL" id="CP036426">
    <property type="protein sequence ID" value="QDV35523.1"/>
    <property type="molecule type" value="Genomic_DNA"/>
</dbReference>
<dbReference type="KEGG" id="tpla:ElP_34260"/>
<dbReference type="SUPFAM" id="SSF53335">
    <property type="entry name" value="S-adenosyl-L-methionine-dependent methyltransferases"/>
    <property type="match status" value="1"/>
</dbReference>
<protein>
    <recommendedName>
        <fullName evidence="2">Methyltransferase domain-containing protein</fullName>
    </recommendedName>
</protein>
<feature type="domain" description="Methyltransferase" evidence="2">
    <location>
        <begin position="46"/>
        <end position="145"/>
    </location>
</feature>
<dbReference type="InterPro" id="IPR029063">
    <property type="entry name" value="SAM-dependent_MTases_sf"/>
</dbReference>
<dbReference type="OrthoDB" id="9774345at2"/>
<dbReference type="RefSeq" id="WP_145271176.1">
    <property type="nucleotide sequence ID" value="NZ_CP036426.1"/>
</dbReference>
<feature type="region of interest" description="Disordered" evidence="1">
    <location>
        <begin position="1"/>
        <end position="20"/>
    </location>
</feature>